<name>E6QSA3_9ZZZZ</name>
<evidence type="ECO:0000313" key="1">
    <source>
        <dbReference type="EMBL" id="CBI10125.1"/>
    </source>
</evidence>
<protein>
    <submittedName>
        <fullName evidence="1">Uncharacterized protein</fullName>
    </submittedName>
</protein>
<sequence>MVRIRTNLEFFWNFAISSIDQKNGEICTGQADLQPISFKSDRLLVGVTFRDIQFGVSQDTDMARKIKILQFSQIVLELLFSIDYHYNEF</sequence>
<organism evidence="1">
    <name type="scientific">mine drainage metagenome</name>
    <dbReference type="NCBI Taxonomy" id="410659"/>
    <lineage>
        <taxon>unclassified sequences</taxon>
        <taxon>metagenomes</taxon>
        <taxon>ecological metagenomes</taxon>
    </lineage>
</organism>
<dbReference type="EMBL" id="CABR01000071">
    <property type="protein sequence ID" value="CBI10125.1"/>
    <property type="molecule type" value="Genomic_DNA"/>
</dbReference>
<dbReference type="AlphaFoldDB" id="E6QSA3"/>
<gene>
    <name evidence="1" type="ORF">CARN7_0888</name>
</gene>
<comment type="caution">
    <text evidence="1">The sequence shown here is derived from an EMBL/GenBank/DDBJ whole genome shotgun (WGS) entry which is preliminary data.</text>
</comment>
<accession>E6QSA3</accession>
<reference evidence="1" key="1">
    <citation type="submission" date="2009-10" db="EMBL/GenBank/DDBJ databases">
        <title>Diversity of trophic interactions inside an arsenic-rich microbial ecosystem.</title>
        <authorList>
            <person name="Bertin P.N."/>
            <person name="Heinrich-Salmeron A."/>
            <person name="Pelletier E."/>
            <person name="Goulhen-Chollet F."/>
            <person name="Arsene-Ploetze F."/>
            <person name="Gallien S."/>
            <person name="Calteau A."/>
            <person name="Vallenet D."/>
            <person name="Casiot C."/>
            <person name="Chane-Woon-Ming B."/>
            <person name="Giloteaux L."/>
            <person name="Barakat M."/>
            <person name="Bonnefoy V."/>
            <person name="Bruneel O."/>
            <person name="Chandler M."/>
            <person name="Cleiss J."/>
            <person name="Duran R."/>
            <person name="Elbaz-Poulichet F."/>
            <person name="Fonknechten N."/>
            <person name="Lauga B."/>
            <person name="Mornico D."/>
            <person name="Ortet P."/>
            <person name="Schaeffer C."/>
            <person name="Siguier P."/>
            <person name="Alexander Thil Smith A."/>
            <person name="Van Dorsselaer A."/>
            <person name="Weissenbach J."/>
            <person name="Medigue C."/>
            <person name="Le Paslier D."/>
        </authorList>
    </citation>
    <scope>NUCLEOTIDE SEQUENCE</scope>
</reference>
<proteinExistence type="predicted"/>